<dbReference type="InterPro" id="IPR036522">
    <property type="entry name" value="MoaC_sf"/>
</dbReference>
<evidence type="ECO:0000256" key="3">
    <source>
        <dbReference type="ARBA" id="ARBA00012575"/>
    </source>
</evidence>
<feature type="region of interest" description="Disordered" evidence="6">
    <location>
        <begin position="55"/>
        <end position="75"/>
    </location>
</feature>
<comment type="pathway">
    <text evidence="2">Cofactor biosynthesis; molybdopterin biosynthesis.</text>
</comment>
<sequence>MPPLNSLVNDLQNKPVINETTGLSKVKNTHVRDKKIQIPDRMKLPLDQASRAKEKLAQRSGFRRMQVAPAQTTSRKKIEIITQPSRTTVANPFAQNGTGNTSSKSSEREEKEKAWGIEQNQKGMVGPTGTTATLHLRPTVGAFKKPLGRYSSALAGHHPPKLTHLTSSGEAYMVDVGDKPSTKRVAIAVCTISFSNCESSRLITENNNKKGDVLGVARIAGIMAAKRTPDLIPLCHPLALSKVELDVKLEQHGEDRADNKMDPGSVHIMATVECVGSTGVEMEAMTAVTVAGLTVVDMCKAVDRKIHIRQCHVVYKAGGKSGLFIDDDIWSAHPTLKEGKSFFVQRGLELPG</sequence>
<feature type="region of interest" description="Disordered" evidence="6">
    <location>
        <begin position="87"/>
        <end position="112"/>
    </location>
</feature>
<evidence type="ECO:0000256" key="1">
    <source>
        <dbReference type="ARBA" id="ARBA00001637"/>
    </source>
</evidence>
<proteinExistence type="inferred from homology"/>
<dbReference type="PANTHER" id="PTHR22960">
    <property type="entry name" value="MOLYBDOPTERIN COFACTOR SYNTHESIS PROTEIN A"/>
    <property type="match status" value="1"/>
</dbReference>
<accession>A0AAQ3RDK4</accession>
<dbReference type="HAMAP" id="MF_01224_B">
    <property type="entry name" value="MoaC_B"/>
    <property type="match status" value="1"/>
</dbReference>
<evidence type="ECO:0000313" key="8">
    <source>
        <dbReference type="EMBL" id="WPH03448.1"/>
    </source>
</evidence>
<organism evidence="8 9">
    <name type="scientific">Acrodontium crateriforme</name>
    <dbReference type="NCBI Taxonomy" id="150365"/>
    <lineage>
        <taxon>Eukaryota</taxon>
        <taxon>Fungi</taxon>
        <taxon>Dikarya</taxon>
        <taxon>Ascomycota</taxon>
        <taxon>Pezizomycotina</taxon>
        <taxon>Dothideomycetes</taxon>
        <taxon>Dothideomycetidae</taxon>
        <taxon>Mycosphaerellales</taxon>
        <taxon>Teratosphaeriaceae</taxon>
        <taxon>Acrodontium</taxon>
    </lineage>
</organism>
<dbReference type="InterPro" id="IPR023045">
    <property type="entry name" value="MoaC"/>
</dbReference>
<feature type="compositionally biased region" description="Polar residues" evidence="6">
    <location>
        <begin position="87"/>
        <end position="101"/>
    </location>
</feature>
<dbReference type="InterPro" id="IPR002820">
    <property type="entry name" value="Mopterin_CF_biosynth-C_dom"/>
</dbReference>
<dbReference type="CDD" id="cd01420">
    <property type="entry name" value="MoaC_PE"/>
    <property type="match status" value="1"/>
</dbReference>
<evidence type="ECO:0000256" key="5">
    <source>
        <dbReference type="ARBA" id="ARBA00023239"/>
    </source>
</evidence>
<evidence type="ECO:0000259" key="7">
    <source>
        <dbReference type="Pfam" id="PF01967"/>
    </source>
</evidence>
<dbReference type="Proteomes" id="UP001303373">
    <property type="component" value="Chromosome 10"/>
</dbReference>
<dbReference type="Gene3D" id="3.30.70.640">
    <property type="entry name" value="Molybdopterin cofactor biosynthesis C (MoaC) domain"/>
    <property type="match status" value="1"/>
</dbReference>
<gene>
    <name evidence="8" type="ORF">R9X50_00632800</name>
</gene>
<reference evidence="8 9" key="1">
    <citation type="submission" date="2023-11" db="EMBL/GenBank/DDBJ databases">
        <title>An acidophilic fungus is an integral part of prey digestion in a carnivorous sundew plant.</title>
        <authorList>
            <person name="Tsai I.J."/>
        </authorList>
    </citation>
    <scope>NUCLEOTIDE SEQUENCE [LARGE SCALE GENOMIC DNA]</scope>
    <source>
        <strain evidence="8">169a</strain>
    </source>
</reference>
<protein>
    <recommendedName>
        <fullName evidence="3">cyclic pyranopterin monophosphate synthase</fullName>
        <ecNumber evidence="3">4.6.1.17</ecNumber>
    </recommendedName>
</protein>
<dbReference type="AlphaFoldDB" id="A0AAQ3RDK4"/>
<dbReference type="EMBL" id="CP138589">
    <property type="protein sequence ID" value="WPH03448.1"/>
    <property type="molecule type" value="Genomic_DNA"/>
</dbReference>
<dbReference type="SUPFAM" id="SSF55040">
    <property type="entry name" value="Molybdenum cofactor biosynthesis protein C, MoaC"/>
    <property type="match status" value="1"/>
</dbReference>
<dbReference type="NCBIfam" id="NF006870">
    <property type="entry name" value="PRK09364.1"/>
    <property type="match status" value="1"/>
</dbReference>
<name>A0AAQ3RDK4_9PEZI</name>
<dbReference type="InterPro" id="IPR047594">
    <property type="entry name" value="MoaC_bact/euk"/>
</dbReference>
<dbReference type="EC" id="4.6.1.17" evidence="3"/>
<keyword evidence="4" id="KW-0501">Molybdenum cofactor biosynthesis</keyword>
<feature type="domain" description="Molybdopterin cofactor biosynthesis C (MoaC)" evidence="7">
    <location>
        <begin position="173"/>
        <end position="319"/>
    </location>
</feature>
<dbReference type="Pfam" id="PF01967">
    <property type="entry name" value="MoaC"/>
    <property type="match status" value="1"/>
</dbReference>
<evidence type="ECO:0000256" key="2">
    <source>
        <dbReference type="ARBA" id="ARBA00005046"/>
    </source>
</evidence>
<evidence type="ECO:0000256" key="4">
    <source>
        <dbReference type="ARBA" id="ARBA00023150"/>
    </source>
</evidence>
<dbReference type="NCBIfam" id="TIGR00581">
    <property type="entry name" value="moaC"/>
    <property type="match status" value="1"/>
</dbReference>
<comment type="catalytic activity">
    <reaction evidence="1">
        <text>(8S)-3',8-cyclo-7,8-dihydroguanosine 5'-triphosphate = cyclic pyranopterin phosphate + diphosphate</text>
        <dbReference type="Rhea" id="RHEA:49580"/>
        <dbReference type="ChEBI" id="CHEBI:33019"/>
        <dbReference type="ChEBI" id="CHEBI:59648"/>
        <dbReference type="ChEBI" id="CHEBI:131766"/>
        <dbReference type="EC" id="4.6.1.17"/>
    </reaction>
</comment>
<dbReference type="GO" id="GO:0006777">
    <property type="term" value="P:Mo-molybdopterin cofactor biosynthetic process"/>
    <property type="evidence" value="ECO:0007669"/>
    <property type="project" value="UniProtKB-KW"/>
</dbReference>
<keyword evidence="5" id="KW-0456">Lyase</keyword>
<dbReference type="GO" id="GO:0061799">
    <property type="term" value="F:cyclic pyranopterin monophosphate synthase activity"/>
    <property type="evidence" value="ECO:0007669"/>
    <property type="project" value="UniProtKB-EC"/>
</dbReference>
<evidence type="ECO:0000256" key="6">
    <source>
        <dbReference type="SAM" id="MobiDB-lite"/>
    </source>
</evidence>
<evidence type="ECO:0000313" key="9">
    <source>
        <dbReference type="Proteomes" id="UP001303373"/>
    </source>
</evidence>
<keyword evidence="9" id="KW-1185">Reference proteome</keyword>
<dbReference type="InterPro" id="IPR050105">
    <property type="entry name" value="MoCo_biosynth_MoaA/MoaC"/>
</dbReference>